<evidence type="ECO:0000313" key="2">
    <source>
        <dbReference type="Proteomes" id="UP000779508"/>
    </source>
</evidence>
<accession>A0ABS6G334</accession>
<proteinExistence type="predicted"/>
<organism evidence="1 2">
    <name type="scientific">Alkaliphilus flagellatus</name>
    <dbReference type="NCBI Taxonomy" id="2841507"/>
    <lineage>
        <taxon>Bacteria</taxon>
        <taxon>Bacillati</taxon>
        <taxon>Bacillota</taxon>
        <taxon>Clostridia</taxon>
        <taxon>Peptostreptococcales</taxon>
        <taxon>Natronincolaceae</taxon>
        <taxon>Alkaliphilus</taxon>
    </lineage>
</organism>
<dbReference type="RefSeq" id="WP_216417191.1">
    <property type="nucleotide sequence ID" value="NZ_JAHLQK010000004.1"/>
</dbReference>
<gene>
    <name evidence="1" type="ORF">KQI88_10685</name>
</gene>
<dbReference type="Proteomes" id="UP000779508">
    <property type="component" value="Unassembled WGS sequence"/>
</dbReference>
<evidence type="ECO:0000313" key="1">
    <source>
        <dbReference type="EMBL" id="MBU5676884.1"/>
    </source>
</evidence>
<reference evidence="1 2" key="1">
    <citation type="submission" date="2021-06" db="EMBL/GenBank/DDBJ databases">
        <authorList>
            <person name="Sun Q."/>
            <person name="Li D."/>
        </authorList>
    </citation>
    <scope>NUCLEOTIDE SEQUENCE [LARGE SCALE GENOMIC DNA]</scope>
    <source>
        <strain evidence="1 2">MSJ-5</strain>
    </source>
</reference>
<keyword evidence="2" id="KW-1185">Reference proteome</keyword>
<comment type="caution">
    <text evidence="1">The sequence shown here is derived from an EMBL/GenBank/DDBJ whole genome shotgun (WGS) entry which is preliminary data.</text>
</comment>
<sequence length="61" mass="7295">MSKLTFDKAIIENLKRPYKFTGFTLKQIKFFARTGLINIMWNKPLKQNSVFDKNLDRPFIQ</sequence>
<dbReference type="EMBL" id="JAHLQK010000004">
    <property type="protein sequence ID" value="MBU5676884.1"/>
    <property type="molecule type" value="Genomic_DNA"/>
</dbReference>
<protein>
    <submittedName>
        <fullName evidence="1">Uncharacterized protein</fullName>
    </submittedName>
</protein>
<name>A0ABS6G334_9FIRM</name>